<sequence>MREVLLIEALNRLGGDAVAGSDPPTSLFGHHEEGMKILCIPPSLSARPTHDRVELKTLHIPASLPKPGTVFATRKEADRSLRVLKISASLKKPDDLKTPQARDSPHSPKLIKGSVRPLGNKEWLNLPRPTPDVHPVDPVPATKGEDSAKHCNDPNFLTMVSTCDNEKKRQMPCIKQVTVACEEKNFLRLETRQK</sequence>
<dbReference type="AlphaFoldDB" id="W1NPW8"/>
<evidence type="ECO:0000313" key="3">
    <source>
        <dbReference type="Proteomes" id="UP000017836"/>
    </source>
</evidence>
<dbReference type="HOGENOM" id="CLU_1404192_0_0_1"/>
<dbReference type="Proteomes" id="UP000017836">
    <property type="component" value="Unassembled WGS sequence"/>
</dbReference>
<organism evidence="2 3">
    <name type="scientific">Amborella trichopoda</name>
    <dbReference type="NCBI Taxonomy" id="13333"/>
    <lineage>
        <taxon>Eukaryota</taxon>
        <taxon>Viridiplantae</taxon>
        <taxon>Streptophyta</taxon>
        <taxon>Embryophyta</taxon>
        <taxon>Tracheophyta</taxon>
        <taxon>Spermatophyta</taxon>
        <taxon>Magnoliopsida</taxon>
        <taxon>Amborellales</taxon>
        <taxon>Amborellaceae</taxon>
        <taxon>Amborella</taxon>
    </lineage>
</organism>
<proteinExistence type="predicted"/>
<reference evidence="3" key="1">
    <citation type="journal article" date="2013" name="Science">
        <title>The Amborella genome and the evolution of flowering plants.</title>
        <authorList>
            <consortium name="Amborella Genome Project"/>
        </authorList>
    </citation>
    <scope>NUCLEOTIDE SEQUENCE [LARGE SCALE GENOMIC DNA]</scope>
</reference>
<keyword evidence="3" id="KW-1185">Reference proteome</keyword>
<name>W1NPW8_AMBTC</name>
<evidence type="ECO:0000256" key="1">
    <source>
        <dbReference type="SAM" id="MobiDB-lite"/>
    </source>
</evidence>
<accession>W1NPW8</accession>
<protein>
    <submittedName>
        <fullName evidence="2">Uncharacterized protein</fullName>
    </submittedName>
</protein>
<dbReference type="EMBL" id="KI396338">
    <property type="protein sequence ID" value="ERM97443.1"/>
    <property type="molecule type" value="Genomic_DNA"/>
</dbReference>
<dbReference type="Gramene" id="ERM97443">
    <property type="protein sequence ID" value="ERM97443"/>
    <property type="gene ID" value="AMTR_s00124p00054620"/>
</dbReference>
<gene>
    <name evidence="2" type="ORF">AMTR_s00124p00054620</name>
</gene>
<feature type="region of interest" description="Disordered" evidence="1">
    <location>
        <begin position="92"/>
        <end position="134"/>
    </location>
</feature>
<evidence type="ECO:0000313" key="2">
    <source>
        <dbReference type="EMBL" id="ERM97443.1"/>
    </source>
</evidence>